<dbReference type="AlphaFoldDB" id="A0A1G6M214"/>
<dbReference type="Pfam" id="PF01258">
    <property type="entry name" value="zf-dskA_traR"/>
    <property type="match status" value="1"/>
</dbReference>
<feature type="domain" description="Zinc finger DksA/TraR C4-type" evidence="6">
    <location>
        <begin position="87"/>
        <end position="117"/>
    </location>
</feature>
<feature type="zinc finger region" description="dksA C4-type" evidence="4">
    <location>
        <begin position="92"/>
        <end position="116"/>
    </location>
</feature>
<dbReference type="Gene3D" id="1.20.120.910">
    <property type="entry name" value="DksA, coiled-coil domain"/>
    <property type="match status" value="1"/>
</dbReference>
<dbReference type="Proteomes" id="UP000199417">
    <property type="component" value="Unassembled WGS sequence"/>
</dbReference>
<evidence type="ECO:0000256" key="4">
    <source>
        <dbReference type="PROSITE-ProRule" id="PRU00510"/>
    </source>
</evidence>
<dbReference type="PANTHER" id="PTHR33823">
    <property type="entry name" value="RNA POLYMERASE-BINDING TRANSCRIPTION FACTOR DKSA-RELATED"/>
    <property type="match status" value="1"/>
</dbReference>
<reference evidence="7 8" key="1">
    <citation type="submission" date="2016-10" db="EMBL/GenBank/DDBJ databases">
        <authorList>
            <person name="de Groot N.N."/>
        </authorList>
    </citation>
    <scope>NUCLEOTIDE SEQUENCE [LARGE SCALE GENOMIC DNA]</scope>
    <source>
        <strain evidence="7 8">JCM 11308</strain>
    </source>
</reference>
<evidence type="ECO:0000256" key="5">
    <source>
        <dbReference type="SAM" id="Coils"/>
    </source>
</evidence>
<dbReference type="PANTHER" id="PTHR33823:SF4">
    <property type="entry name" value="GENERAL STRESS PROTEIN 16O"/>
    <property type="match status" value="1"/>
</dbReference>
<evidence type="ECO:0000256" key="2">
    <source>
        <dbReference type="ARBA" id="ARBA00022771"/>
    </source>
</evidence>
<dbReference type="InterPro" id="IPR000962">
    <property type="entry name" value="Znf_DskA_TraR"/>
</dbReference>
<keyword evidence="5" id="KW-0175">Coiled coil</keyword>
<evidence type="ECO:0000313" key="8">
    <source>
        <dbReference type="Proteomes" id="UP000199417"/>
    </source>
</evidence>
<keyword evidence="2" id="KW-0863">Zinc-finger</keyword>
<gene>
    <name evidence="7" type="ORF">SAMN05444580_10139</name>
</gene>
<dbReference type="PROSITE" id="PS01102">
    <property type="entry name" value="ZF_DKSA_1"/>
    <property type="match status" value="1"/>
</dbReference>
<organism evidence="7 8">
    <name type="scientific">Rhodococcus tukisamuensis</name>
    <dbReference type="NCBI Taxonomy" id="168276"/>
    <lineage>
        <taxon>Bacteria</taxon>
        <taxon>Bacillati</taxon>
        <taxon>Actinomycetota</taxon>
        <taxon>Actinomycetes</taxon>
        <taxon>Mycobacteriales</taxon>
        <taxon>Nocardiaceae</taxon>
        <taxon>Rhodococcus</taxon>
    </lineage>
</organism>
<evidence type="ECO:0000313" key="7">
    <source>
        <dbReference type="EMBL" id="SDC49573.1"/>
    </source>
</evidence>
<dbReference type="STRING" id="168276.SAMN05444580_10139"/>
<dbReference type="SUPFAM" id="SSF57716">
    <property type="entry name" value="Glucocorticoid receptor-like (DNA-binding domain)"/>
    <property type="match status" value="1"/>
</dbReference>
<evidence type="ECO:0000256" key="1">
    <source>
        <dbReference type="ARBA" id="ARBA00022723"/>
    </source>
</evidence>
<evidence type="ECO:0000259" key="6">
    <source>
        <dbReference type="Pfam" id="PF01258"/>
    </source>
</evidence>
<proteinExistence type="predicted"/>
<feature type="coiled-coil region" evidence="5">
    <location>
        <begin position="60"/>
        <end position="87"/>
    </location>
</feature>
<name>A0A1G6M214_9NOCA</name>
<dbReference type="InterPro" id="IPR020458">
    <property type="entry name" value="Znf_DskA_TraR_CS"/>
</dbReference>
<dbReference type="PROSITE" id="PS51128">
    <property type="entry name" value="ZF_DKSA_2"/>
    <property type="match status" value="1"/>
</dbReference>
<accession>A0A1G6M214</accession>
<sequence length="117" mass="12716">MTLHESGTASTRQRITVGRAEAAHRIDFLTARLAEIIEGSHLTTDDDEHDPEGATVAFERAQAASLLAEARRDLDELAEAERRLDAGTYGICERCGDPIGRERLEALPGARRCIGCA</sequence>
<dbReference type="EMBL" id="FNAB01000001">
    <property type="protein sequence ID" value="SDC49573.1"/>
    <property type="molecule type" value="Genomic_DNA"/>
</dbReference>
<keyword evidence="3" id="KW-0862">Zinc</keyword>
<protein>
    <submittedName>
        <fullName evidence="7">RNA polymerase-binding transcription factor DksA</fullName>
    </submittedName>
</protein>
<keyword evidence="1" id="KW-0479">Metal-binding</keyword>
<evidence type="ECO:0000256" key="3">
    <source>
        <dbReference type="ARBA" id="ARBA00022833"/>
    </source>
</evidence>
<dbReference type="RefSeq" id="WP_072844351.1">
    <property type="nucleotide sequence ID" value="NZ_FNAB01000001.1"/>
</dbReference>
<keyword evidence="8" id="KW-1185">Reference proteome</keyword>
<dbReference type="GO" id="GO:0008270">
    <property type="term" value="F:zinc ion binding"/>
    <property type="evidence" value="ECO:0007669"/>
    <property type="project" value="UniProtKB-KW"/>
</dbReference>